<organism evidence="1">
    <name type="scientific">Arundo donax</name>
    <name type="common">Giant reed</name>
    <name type="synonym">Donax arundinaceus</name>
    <dbReference type="NCBI Taxonomy" id="35708"/>
    <lineage>
        <taxon>Eukaryota</taxon>
        <taxon>Viridiplantae</taxon>
        <taxon>Streptophyta</taxon>
        <taxon>Embryophyta</taxon>
        <taxon>Tracheophyta</taxon>
        <taxon>Spermatophyta</taxon>
        <taxon>Magnoliopsida</taxon>
        <taxon>Liliopsida</taxon>
        <taxon>Poales</taxon>
        <taxon>Poaceae</taxon>
        <taxon>PACMAD clade</taxon>
        <taxon>Arundinoideae</taxon>
        <taxon>Arundineae</taxon>
        <taxon>Arundo</taxon>
    </lineage>
</organism>
<accession>A0A0A9FSW3</accession>
<proteinExistence type="predicted"/>
<sequence length="28" mass="3093">MTRVNGAGTLGRRSCSLEKRWRSRSLGG</sequence>
<dbReference type="AlphaFoldDB" id="A0A0A9FSW3"/>
<reference evidence="1" key="1">
    <citation type="submission" date="2014-09" db="EMBL/GenBank/DDBJ databases">
        <authorList>
            <person name="Magalhaes I.L.F."/>
            <person name="Oliveira U."/>
            <person name="Santos F.R."/>
            <person name="Vidigal T.H.D.A."/>
            <person name="Brescovit A.D."/>
            <person name="Santos A.J."/>
        </authorList>
    </citation>
    <scope>NUCLEOTIDE SEQUENCE</scope>
    <source>
        <tissue evidence="1">Shoot tissue taken approximately 20 cm above the soil surface</tissue>
    </source>
</reference>
<reference evidence="1" key="2">
    <citation type="journal article" date="2015" name="Data Brief">
        <title>Shoot transcriptome of the giant reed, Arundo donax.</title>
        <authorList>
            <person name="Barrero R.A."/>
            <person name="Guerrero F.D."/>
            <person name="Moolhuijzen P."/>
            <person name="Goolsby J.A."/>
            <person name="Tidwell J."/>
            <person name="Bellgard S.E."/>
            <person name="Bellgard M.I."/>
        </authorList>
    </citation>
    <scope>NUCLEOTIDE SEQUENCE</scope>
    <source>
        <tissue evidence="1">Shoot tissue taken approximately 20 cm above the soil surface</tissue>
    </source>
</reference>
<dbReference type="EMBL" id="GBRH01183577">
    <property type="protein sequence ID" value="JAE14319.1"/>
    <property type="molecule type" value="Transcribed_RNA"/>
</dbReference>
<protein>
    <submittedName>
        <fullName evidence="1">Uncharacterized protein</fullName>
    </submittedName>
</protein>
<evidence type="ECO:0000313" key="1">
    <source>
        <dbReference type="EMBL" id="JAE14319.1"/>
    </source>
</evidence>
<name>A0A0A9FSW3_ARUDO</name>